<feature type="transmembrane region" description="Helical" evidence="2">
    <location>
        <begin position="264"/>
        <end position="281"/>
    </location>
</feature>
<evidence type="ECO:0000256" key="2">
    <source>
        <dbReference type="SAM" id="Phobius"/>
    </source>
</evidence>
<comment type="caution">
    <text evidence="3">The sequence shown here is derived from an EMBL/GenBank/DDBJ whole genome shotgun (WGS) entry which is preliminary data.</text>
</comment>
<organism evidence="3 4">
    <name type="scientific">Exophiala bonariae</name>
    <dbReference type="NCBI Taxonomy" id="1690606"/>
    <lineage>
        <taxon>Eukaryota</taxon>
        <taxon>Fungi</taxon>
        <taxon>Dikarya</taxon>
        <taxon>Ascomycota</taxon>
        <taxon>Pezizomycotina</taxon>
        <taxon>Eurotiomycetes</taxon>
        <taxon>Chaetothyriomycetidae</taxon>
        <taxon>Chaetothyriales</taxon>
        <taxon>Herpotrichiellaceae</taxon>
        <taxon>Exophiala</taxon>
    </lineage>
</organism>
<dbReference type="Pfam" id="PF12351">
    <property type="entry name" value="Fig1"/>
    <property type="match status" value="1"/>
</dbReference>
<keyword evidence="2" id="KW-0472">Membrane</keyword>
<feature type="transmembrane region" description="Helical" evidence="2">
    <location>
        <begin position="42"/>
        <end position="64"/>
    </location>
</feature>
<dbReference type="RefSeq" id="XP_064711545.1">
    <property type="nucleotide sequence ID" value="XM_064843685.1"/>
</dbReference>
<evidence type="ECO:0000313" key="4">
    <source>
        <dbReference type="Proteomes" id="UP001358417"/>
    </source>
</evidence>
<keyword evidence="2" id="KW-0812">Transmembrane</keyword>
<feature type="transmembrane region" description="Helical" evidence="2">
    <location>
        <begin position="6"/>
        <end position="30"/>
    </location>
</feature>
<feature type="region of interest" description="Disordered" evidence="1">
    <location>
        <begin position="333"/>
        <end position="384"/>
    </location>
</feature>
<accession>A0AAV9NPJ5</accession>
<evidence type="ECO:0000256" key="1">
    <source>
        <dbReference type="SAM" id="MobiDB-lite"/>
    </source>
</evidence>
<evidence type="ECO:0000313" key="3">
    <source>
        <dbReference type="EMBL" id="KAK5064221.1"/>
    </source>
</evidence>
<feature type="compositionally biased region" description="Gly residues" evidence="1">
    <location>
        <begin position="341"/>
        <end position="384"/>
    </location>
</feature>
<feature type="transmembrane region" description="Helical" evidence="2">
    <location>
        <begin position="163"/>
        <end position="188"/>
    </location>
</feature>
<feature type="transmembrane region" description="Helical" evidence="2">
    <location>
        <begin position="209"/>
        <end position="232"/>
    </location>
</feature>
<gene>
    <name evidence="3" type="ORF">LTR84_000054</name>
</gene>
<dbReference type="GeneID" id="89968276"/>
<dbReference type="GO" id="GO:0016020">
    <property type="term" value="C:membrane"/>
    <property type="evidence" value="ECO:0007669"/>
    <property type="project" value="InterPro"/>
</dbReference>
<reference evidence="3 4" key="1">
    <citation type="submission" date="2023-08" db="EMBL/GenBank/DDBJ databases">
        <title>Black Yeasts Isolated from many extreme environments.</title>
        <authorList>
            <person name="Coleine C."/>
            <person name="Stajich J.E."/>
            <person name="Selbmann L."/>
        </authorList>
    </citation>
    <scope>NUCLEOTIDE SEQUENCE [LARGE SCALE GENOMIC DNA]</scope>
    <source>
        <strain evidence="3 4">CCFEE 5792</strain>
    </source>
</reference>
<dbReference type="Proteomes" id="UP001358417">
    <property type="component" value="Unassembled WGS sequence"/>
</dbReference>
<dbReference type="EMBL" id="JAVRRD010000001">
    <property type="protein sequence ID" value="KAK5064221.1"/>
    <property type="molecule type" value="Genomic_DNA"/>
</dbReference>
<dbReference type="InterPro" id="IPR033481">
    <property type="entry name" value="Dni1/Fig1"/>
</dbReference>
<keyword evidence="4" id="KW-1185">Reference proteome</keyword>
<sequence>MNQQRGAGGAMGGMGGMGAMGAMGAMGGTMSQYWKRHIADSFWLRIAIDFLAALAILFQCLVILGCVPGAPGSSSAASQYYLIEFNAANGTATTRLRIGYTAMCLSLSDQPEHCAITVGKDDETSIRFLSTGQNDRVSFDLLENNQRLNTVLFDIAMSLQNDVFIVMPAIPGAFLAVGVILLIAYSTLNRPWVGPASSWRQSQRNRRLDIMRLIMIVCLGLTIVFSFAIAVANSQLFAAMAKITSHNQQAADVFNVNRGTTALALHWLTVIATLGFFIGVIQTHVNISSIKVKVTPADTAGTTGGRQFAAAGDTIEKSSLLKDAEPMAIAPAGLTPQAPDGGAGTGGAVGRGGMAGARGRGGVMGRGAARGGAMRGGMRGRGMM</sequence>
<proteinExistence type="predicted"/>
<dbReference type="AlphaFoldDB" id="A0AAV9NPJ5"/>
<keyword evidence="2" id="KW-1133">Transmembrane helix</keyword>
<protein>
    <submittedName>
        <fullName evidence="3">Uncharacterized protein</fullName>
    </submittedName>
</protein>
<name>A0AAV9NPJ5_9EURO</name>